<protein>
    <submittedName>
        <fullName evidence="1">Uncharacterized protein</fullName>
    </submittedName>
</protein>
<evidence type="ECO:0000313" key="1">
    <source>
        <dbReference type="EMBL" id="MCI41370.1"/>
    </source>
</evidence>
<comment type="caution">
    <text evidence="1">The sequence shown here is derived from an EMBL/GenBank/DDBJ whole genome shotgun (WGS) entry which is preliminary data.</text>
</comment>
<feature type="non-terminal residue" evidence="1">
    <location>
        <position position="116"/>
    </location>
</feature>
<accession>A0A392S021</accession>
<name>A0A392S021_9FABA</name>
<evidence type="ECO:0000313" key="2">
    <source>
        <dbReference type="Proteomes" id="UP000265520"/>
    </source>
</evidence>
<organism evidence="1 2">
    <name type="scientific">Trifolium medium</name>
    <dbReference type="NCBI Taxonomy" id="97028"/>
    <lineage>
        <taxon>Eukaryota</taxon>
        <taxon>Viridiplantae</taxon>
        <taxon>Streptophyta</taxon>
        <taxon>Embryophyta</taxon>
        <taxon>Tracheophyta</taxon>
        <taxon>Spermatophyta</taxon>
        <taxon>Magnoliopsida</taxon>
        <taxon>eudicotyledons</taxon>
        <taxon>Gunneridae</taxon>
        <taxon>Pentapetalae</taxon>
        <taxon>rosids</taxon>
        <taxon>fabids</taxon>
        <taxon>Fabales</taxon>
        <taxon>Fabaceae</taxon>
        <taxon>Papilionoideae</taxon>
        <taxon>50 kb inversion clade</taxon>
        <taxon>NPAAA clade</taxon>
        <taxon>Hologalegina</taxon>
        <taxon>IRL clade</taxon>
        <taxon>Trifolieae</taxon>
        <taxon>Trifolium</taxon>
    </lineage>
</organism>
<dbReference type="AlphaFoldDB" id="A0A392S021"/>
<feature type="non-terminal residue" evidence="1">
    <location>
        <position position="1"/>
    </location>
</feature>
<reference evidence="1 2" key="1">
    <citation type="journal article" date="2018" name="Front. Plant Sci.">
        <title>Red Clover (Trifolium pratense) and Zigzag Clover (T. medium) - A Picture of Genomic Similarities and Differences.</title>
        <authorList>
            <person name="Dluhosova J."/>
            <person name="Istvanek J."/>
            <person name="Nedelnik J."/>
            <person name="Repkova J."/>
        </authorList>
    </citation>
    <scope>NUCLEOTIDE SEQUENCE [LARGE SCALE GENOMIC DNA]</scope>
    <source>
        <strain evidence="2">cv. 10/8</strain>
        <tissue evidence="1">Leaf</tissue>
    </source>
</reference>
<dbReference type="EMBL" id="LXQA010291449">
    <property type="protein sequence ID" value="MCI41370.1"/>
    <property type="molecule type" value="Genomic_DNA"/>
</dbReference>
<sequence>PVTQSARDSLYRVKKLTNPDGSAQLDEQGIQMTRRVVRFPLSWTEKHFKVGTDGYLTEEGGLSEEEAAGFERLYAYVRSFTPALCVTRAGVPIMDATGRQKTESRFVNTKVLLECK</sequence>
<proteinExistence type="predicted"/>
<keyword evidence="2" id="KW-1185">Reference proteome</keyword>
<dbReference type="Proteomes" id="UP000265520">
    <property type="component" value="Unassembled WGS sequence"/>
</dbReference>